<dbReference type="SMART" id="SM00425">
    <property type="entry name" value="TBOX"/>
    <property type="match status" value="1"/>
</dbReference>
<evidence type="ECO:0000313" key="11">
    <source>
        <dbReference type="RefSeq" id="XP_052122511.1"/>
    </source>
</evidence>
<dbReference type="Proteomes" id="UP000504606">
    <property type="component" value="Unplaced"/>
</dbReference>
<dbReference type="GO" id="GO:0045893">
    <property type="term" value="P:positive regulation of DNA-templated transcription"/>
    <property type="evidence" value="ECO:0007669"/>
    <property type="project" value="InterPro"/>
</dbReference>
<protein>
    <submittedName>
        <fullName evidence="11">T-box protein 2-like</fullName>
    </submittedName>
</protein>
<keyword evidence="5" id="KW-0804">Transcription</keyword>
<evidence type="ECO:0000259" key="9">
    <source>
        <dbReference type="PROSITE" id="PS50252"/>
    </source>
</evidence>
<organism evidence="10 11">
    <name type="scientific">Frankliniella occidentalis</name>
    <name type="common">Western flower thrips</name>
    <name type="synonym">Euthrips occidentalis</name>
    <dbReference type="NCBI Taxonomy" id="133901"/>
    <lineage>
        <taxon>Eukaryota</taxon>
        <taxon>Metazoa</taxon>
        <taxon>Ecdysozoa</taxon>
        <taxon>Arthropoda</taxon>
        <taxon>Hexapoda</taxon>
        <taxon>Insecta</taxon>
        <taxon>Pterygota</taxon>
        <taxon>Neoptera</taxon>
        <taxon>Paraneoptera</taxon>
        <taxon>Thysanoptera</taxon>
        <taxon>Terebrantia</taxon>
        <taxon>Thripoidea</taxon>
        <taxon>Thripidae</taxon>
        <taxon>Frankliniella</taxon>
    </lineage>
</organism>
<comment type="subcellular location">
    <subcellularLocation>
        <location evidence="1 7">Nucleus</location>
    </subcellularLocation>
</comment>
<dbReference type="KEGG" id="foc:113215156"/>
<dbReference type="RefSeq" id="XP_052122511.1">
    <property type="nucleotide sequence ID" value="XM_052266551.1"/>
</dbReference>
<keyword evidence="2" id="KW-0217">Developmental protein</keyword>
<gene>
    <name evidence="11" type="primary">LOC113215156</name>
</gene>
<proteinExistence type="predicted"/>
<dbReference type="GO" id="GO:0000785">
    <property type="term" value="C:chromatin"/>
    <property type="evidence" value="ECO:0007669"/>
    <property type="project" value="TreeGrafter"/>
</dbReference>
<keyword evidence="6 7" id="KW-0539">Nucleus</keyword>
<dbReference type="GO" id="GO:0000978">
    <property type="term" value="F:RNA polymerase II cis-regulatory region sequence-specific DNA binding"/>
    <property type="evidence" value="ECO:0007669"/>
    <property type="project" value="InterPro"/>
</dbReference>
<comment type="caution">
    <text evidence="7">Lacks conserved residue(s) required for the propagation of feature annotation.</text>
</comment>
<dbReference type="PROSITE" id="PS50252">
    <property type="entry name" value="TBOX_3"/>
    <property type="match status" value="1"/>
</dbReference>
<dbReference type="Gene3D" id="2.60.40.820">
    <property type="entry name" value="Transcription factor, T-box"/>
    <property type="match status" value="1"/>
</dbReference>
<evidence type="ECO:0000256" key="6">
    <source>
        <dbReference type="ARBA" id="ARBA00023242"/>
    </source>
</evidence>
<evidence type="ECO:0000256" key="3">
    <source>
        <dbReference type="ARBA" id="ARBA00023015"/>
    </source>
</evidence>
<dbReference type="PRINTS" id="PR00937">
    <property type="entry name" value="TBOX"/>
</dbReference>
<keyword evidence="4 7" id="KW-0238">DNA-binding</keyword>
<feature type="domain" description="T-box" evidence="9">
    <location>
        <begin position="48"/>
        <end position="234"/>
    </location>
</feature>
<dbReference type="PANTHER" id="PTHR11267:SF204">
    <property type="entry name" value="SPADETAIL"/>
    <property type="match status" value="1"/>
</dbReference>
<dbReference type="PANTHER" id="PTHR11267">
    <property type="entry name" value="T-BOX PROTEIN-RELATED"/>
    <property type="match status" value="1"/>
</dbReference>
<dbReference type="InterPro" id="IPR036960">
    <property type="entry name" value="T-box_sf"/>
</dbReference>
<evidence type="ECO:0000256" key="7">
    <source>
        <dbReference type="PROSITE-ProRule" id="PRU00201"/>
    </source>
</evidence>
<dbReference type="GO" id="GO:0000981">
    <property type="term" value="F:DNA-binding transcription factor activity, RNA polymerase II-specific"/>
    <property type="evidence" value="ECO:0007669"/>
    <property type="project" value="TreeGrafter"/>
</dbReference>
<dbReference type="FunFam" id="2.60.40.820:FF:000010">
    <property type="entry name" value="T-box transcription factor TBX6"/>
    <property type="match status" value="1"/>
</dbReference>
<dbReference type="GO" id="GO:0005634">
    <property type="term" value="C:nucleus"/>
    <property type="evidence" value="ECO:0007669"/>
    <property type="project" value="UniProtKB-SubCell"/>
</dbReference>
<evidence type="ECO:0000256" key="8">
    <source>
        <dbReference type="SAM" id="MobiDB-lite"/>
    </source>
</evidence>
<dbReference type="InterPro" id="IPR001699">
    <property type="entry name" value="TF_T-box"/>
</dbReference>
<feature type="region of interest" description="Disordered" evidence="8">
    <location>
        <begin position="257"/>
        <end position="307"/>
    </location>
</feature>
<reference evidence="11" key="1">
    <citation type="journal article" date="2018" name="Proc. Natl. Acad. Sci. U.S.A.">
        <title>Phylogenomics and the evolution of hemipteroid insects.</title>
        <authorList>
            <person name="Johnson K.P."/>
            <person name="Dietrich C.H."/>
            <person name="Friedrich F."/>
            <person name="Beutel R.G."/>
            <person name="Wipfler B."/>
            <person name="Peters R.S."/>
            <person name="Allen J.M."/>
            <person name="Petersen M."/>
            <person name="Donath A."/>
            <person name="Walden K.K."/>
            <person name="Kozlov A.M."/>
            <person name="Podsiadlowski L."/>
            <person name="Mayer C."/>
            <person name="Meusemann K."/>
            <person name="Vasilikopoulos A."/>
            <person name="Waterhouse R.M."/>
            <person name="Cameron S.L."/>
            <person name="Weirauch C."/>
            <person name="Swanson D.R."/>
            <person name="Percy D.M."/>
            <person name="Hardy N.B."/>
            <person name="Terry I."/>
            <person name="Liu S."/>
            <person name="Zhou X."/>
            <person name="Misof B."/>
            <person name="Robertson H.M."/>
            <person name="Yoshizawa K."/>
        </authorList>
    </citation>
    <scope>NUCLEOTIDE SEQUENCE</scope>
    <source>
        <tissue evidence="11">Whole organism</tissue>
    </source>
</reference>
<evidence type="ECO:0000256" key="1">
    <source>
        <dbReference type="ARBA" id="ARBA00004123"/>
    </source>
</evidence>
<keyword evidence="3" id="KW-0805">Transcription regulation</keyword>
<dbReference type="InterPro" id="IPR046360">
    <property type="entry name" value="T-box_DNA-bd"/>
</dbReference>
<dbReference type="InterPro" id="IPR008967">
    <property type="entry name" value="p53-like_TF_DNA-bd_sf"/>
</dbReference>
<evidence type="ECO:0000256" key="5">
    <source>
        <dbReference type="ARBA" id="ARBA00023163"/>
    </source>
</evidence>
<dbReference type="SUPFAM" id="SSF49417">
    <property type="entry name" value="p53-like transcription factors"/>
    <property type="match status" value="1"/>
</dbReference>
<keyword evidence="10" id="KW-1185">Reference proteome</keyword>
<dbReference type="PROSITE" id="PS01283">
    <property type="entry name" value="TBOX_1"/>
    <property type="match status" value="1"/>
</dbReference>
<dbReference type="Pfam" id="PF00907">
    <property type="entry name" value="T-box"/>
    <property type="match status" value="1"/>
</dbReference>
<dbReference type="AlphaFoldDB" id="A0A9C6TYB1"/>
<dbReference type="OrthoDB" id="7442607at2759"/>
<dbReference type="CDD" id="cd20681">
    <property type="entry name" value="T-box_Drosocross-like"/>
    <property type="match status" value="1"/>
</dbReference>
<feature type="compositionally biased region" description="Low complexity" evidence="8">
    <location>
        <begin position="284"/>
        <end position="293"/>
    </location>
</feature>
<dbReference type="InterPro" id="IPR018186">
    <property type="entry name" value="TF_T-box_CS"/>
</dbReference>
<accession>A0A9C6TYB1</accession>
<evidence type="ECO:0000256" key="4">
    <source>
        <dbReference type="ARBA" id="ARBA00023125"/>
    </source>
</evidence>
<evidence type="ECO:0000313" key="10">
    <source>
        <dbReference type="Proteomes" id="UP000504606"/>
    </source>
</evidence>
<name>A0A9C6TYB1_FRAOC</name>
<dbReference type="GO" id="GO:0001708">
    <property type="term" value="P:cell fate specification"/>
    <property type="evidence" value="ECO:0007669"/>
    <property type="project" value="TreeGrafter"/>
</dbReference>
<dbReference type="GeneID" id="113215156"/>
<reference evidence="11" key="2">
    <citation type="submission" date="2025-08" db="UniProtKB">
        <authorList>
            <consortium name="RefSeq"/>
        </authorList>
    </citation>
    <scope>IDENTIFICATION</scope>
    <source>
        <tissue evidence="11">Whole organism</tissue>
    </source>
</reference>
<sequence length="433" mass="47732">MPTPLRQTYMLPGMTHYAVHQAALAGAVPPPPGLLAGALMADDVQVTLQDRELWAKFHRQGNEMIITKTGRRMFPSLRVKVSGMEADEYYFVVLEMRLAANTRFKYSNGHWVPAGDADVQPQSKSCIFVHPDSPAKGSAWSARDINFQRPNPHGAKLTNNTADTTDYNMILTSMHKYVPVIHVVRASDRAALPAAPRKSFSFPETEFVAVTAYQNEAITKMKIDNNPFAKGFRENGMSQCRRKQQHKKLLMGAKEYLAQDSPSPPPQMAGYLDDSGVSSLGSEPASPSCSLTSSPPPTDTAPTTCTATPTVPFLSITKILEPDYRPLRRESRSFAPWCEEAREAPPAGPSRLEGSWLESPMHPTTHLIHPAPVALPSLPYPWYGPYHSYPYTSYPSAYLPALQPACSLPRDSAVGAMDLSVCAQDLRSKEYRA</sequence>
<evidence type="ECO:0000256" key="2">
    <source>
        <dbReference type="ARBA" id="ARBA00022473"/>
    </source>
</evidence>